<dbReference type="GO" id="GO:0003735">
    <property type="term" value="F:structural constituent of ribosome"/>
    <property type="evidence" value="ECO:0007669"/>
    <property type="project" value="InterPro"/>
</dbReference>
<evidence type="ECO:0000256" key="1">
    <source>
        <dbReference type="ARBA" id="ARBA00008434"/>
    </source>
</evidence>
<evidence type="ECO:0000256" key="2">
    <source>
        <dbReference type="ARBA" id="ARBA00022980"/>
    </source>
</evidence>
<dbReference type="Pfam" id="PF00312">
    <property type="entry name" value="Ribosomal_S15"/>
    <property type="match status" value="1"/>
</dbReference>
<dbReference type="AlphaFoldDB" id="A0A2V2N0W7"/>
<dbReference type="InterPro" id="IPR000589">
    <property type="entry name" value="Ribosomal_uS15"/>
</dbReference>
<keyword evidence="2 4" id="KW-0689">Ribosomal protein</keyword>
<dbReference type="GeneID" id="97547918"/>
<dbReference type="FunFam" id="1.10.287.10:FF:000003">
    <property type="entry name" value="40S ribosomal protein S13"/>
    <property type="match status" value="1"/>
</dbReference>
<dbReference type="GO" id="GO:0006412">
    <property type="term" value="P:translation"/>
    <property type="evidence" value="ECO:0007669"/>
    <property type="project" value="UniProtKB-UniRule"/>
</dbReference>
<dbReference type="OrthoDB" id="6533at2157"/>
<dbReference type="CDD" id="cd00353">
    <property type="entry name" value="Ribosomal_S15p_S13e"/>
    <property type="match status" value="1"/>
</dbReference>
<dbReference type="SUPFAM" id="SSF47060">
    <property type="entry name" value="S15/NS1 RNA-binding domain"/>
    <property type="match status" value="1"/>
</dbReference>
<evidence type="ECO:0000313" key="8">
    <source>
        <dbReference type="EMBL" id="PWR72205.1"/>
    </source>
</evidence>
<organism evidence="8 9">
    <name type="scientific">Methanospirillum lacunae</name>
    <dbReference type="NCBI Taxonomy" id="668570"/>
    <lineage>
        <taxon>Archaea</taxon>
        <taxon>Methanobacteriati</taxon>
        <taxon>Methanobacteriota</taxon>
        <taxon>Stenosarchaea group</taxon>
        <taxon>Methanomicrobia</taxon>
        <taxon>Methanomicrobiales</taxon>
        <taxon>Methanospirillaceae</taxon>
        <taxon>Methanospirillum</taxon>
    </lineage>
</organism>
<dbReference type="GO" id="GO:0070181">
    <property type="term" value="F:small ribosomal subunit rRNA binding"/>
    <property type="evidence" value="ECO:0007669"/>
    <property type="project" value="TreeGrafter"/>
</dbReference>
<evidence type="ECO:0000256" key="4">
    <source>
        <dbReference type="HAMAP-Rule" id="MF_01343"/>
    </source>
</evidence>
<dbReference type="PANTHER" id="PTHR11885:SF6">
    <property type="entry name" value="SMALL RIBOSOMAL SUBUNIT PROTEIN US15"/>
    <property type="match status" value="1"/>
</dbReference>
<feature type="compositionally biased region" description="Basic residues" evidence="6">
    <location>
        <begin position="1"/>
        <end position="11"/>
    </location>
</feature>
<evidence type="ECO:0000256" key="3">
    <source>
        <dbReference type="ARBA" id="ARBA00023274"/>
    </source>
</evidence>
<dbReference type="SMART" id="SM01386">
    <property type="entry name" value="Ribosomal_S13_N"/>
    <property type="match status" value="1"/>
</dbReference>
<comment type="similarity">
    <text evidence="1 4 5">Belongs to the universal ribosomal protein uS15 family.</text>
</comment>
<dbReference type="HAMAP" id="MF_01343_A">
    <property type="entry name" value="Ribosomal_uS15_A"/>
    <property type="match status" value="1"/>
</dbReference>
<evidence type="ECO:0000259" key="7">
    <source>
        <dbReference type="SMART" id="SM01386"/>
    </source>
</evidence>
<feature type="region of interest" description="Disordered" evidence="6">
    <location>
        <begin position="1"/>
        <end position="24"/>
    </location>
</feature>
<dbReference type="InterPro" id="IPR012606">
    <property type="entry name" value="Ribosomal_uS15_N"/>
</dbReference>
<dbReference type="RefSeq" id="WP_109968694.1">
    <property type="nucleotide sequence ID" value="NZ_CP176093.1"/>
</dbReference>
<dbReference type="Proteomes" id="UP000245657">
    <property type="component" value="Unassembled WGS sequence"/>
</dbReference>
<dbReference type="EMBL" id="QGMY01000007">
    <property type="protein sequence ID" value="PWR72205.1"/>
    <property type="molecule type" value="Genomic_DNA"/>
</dbReference>
<keyword evidence="9" id="KW-1185">Reference proteome</keyword>
<sequence length="152" mass="17543">MARMHARRRGISRSVRPYRTSAPDWSNTDKETIIKQVVDMKKEGLSSARIGLVLRDKFGVPSVKLATGKRVDEILRENGLESSIPEDLRNLIEKALGLRKHLTENKKDLHNKRQLNLTEAKVRRLVKYYVKSKRLPAGWLYKPETAEILLSR</sequence>
<feature type="domain" description="Small ribosomal subunit protein uS15 N-terminal" evidence="7">
    <location>
        <begin position="1"/>
        <end position="60"/>
    </location>
</feature>
<name>A0A2V2N0W7_9EURY</name>
<reference evidence="8 9" key="1">
    <citation type="submission" date="2018-05" db="EMBL/GenBank/DDBJ databases">
        <title>Draft genome of Methanospirillum lacunae Ki8-1.</title>
        <authorList>
            <person name="Dueholm M.S."/>
            <person name="Nielsen P.H."/>
            <person name="Bakmann L.F."/>
            <person name="Otzen D.E."/>
        </authorList>
    </citation>
    <scope>NUCLEOTIDE SEQUENCE [LARGE SCALE GENOMIC DNA]</scope>
    <source>
        <strain evidence="8 9">Ki8-1</strain>
    </source>
</reference>
<dbReference type="InterPro" id="IPR023029">
    <property type="entry name" value="Ribosomal_uS15_arc_euk"/>
</dbReference>
<keyword evidence="3 4" id="KW-0687">Ribonucleoprotein</keyword>
<dbReference type="GO" id="GO:0022627">
    <property type="term" value="C:cytosolic small ribosomal subunit"/>
    <property type="evidence" value="ECO:0007669"/>
    <property type="project" value="TreeGrafter"/>
</dbReference>
<proteinExistence type="inferred from homology"/>
<dbReference type="NCBIfam" id="NF006331">
    <property type="entry name" value="PRK08561.1"/>
    <property type="match status" value="1"/>
</dbReference>
<comment type="caution">
    <text evidence="8">The sequence shown here is derived from an EMBL/GenBank/DDBJ whole genome shotgun (WGS) entry which is preliminary data.</text>
</comment>
<protein>
    <recommendedName>
        <fullName evidence="4">Small ribosomal subunit protein uS15</fullName>
    </recommendedName>
</protein>
<dbReference type="Gene3D" id="4.10.860.130">
    <property type="match status" value="1"/>
</dbReference>
<dbReference type="Gene3D" id="1.10.287.10">
    <property type="entry name" value="S15/NS1, RNA-binding"/>
    <property type="match status" value="1"/>
</dbReference>
<dbReference type="Pfam" id="PF08069">
    <property type="entry name" value="Ribosomal_S13_N"/>
    <property type="match status" value="1"/>
</dbReference>
<dbReference type="InterPro" id="IPR009068">
    <property type="entry name" value="uS15_NS1_RNA-bd_sf"/>
</dbReference>
<evidence type="ECO:0000256" key="5">
    <source>
        <dbReference type="RuleBase" id="RU003919"/>
    </source>
</evidence>
<comment type="subunit">
    <text evidence="4">Part of the 30S ribosomal subunit.</text>
</comment>
<evidence type="ECO:0000256" key="6">
    <source>
        <dbReference type="SAM" id="MobiDB-lite"/>
    </source>
</evidence>
<dbReference type="PROSITE" id="PS00362">
    <property type="entry name" value="RIBOSOMAL_S15"/>
    <property type="match status" value="1"/>
</dbReference>
<evidence type="ECO:0000313" key="9">
    <source>
        <dbReference type="Proteomes" id="UP000245657"/>
    </source>
</evidence>
<dbReference type="PANTHER" id="PTHR11885">
    <property type="entry name" value="RIBOSOMAL PROTEIN S15P/S13E"/>
    <property type="match status" value="1"/>
</dbReference>
<accession>A0A2V2N0W7</accession>
<dbReference type="SMART" id="SM01387">
    <property type="entry name" value="Ribosomal_S15"/>
    <property type="match status" value="1"/>
</dbReference>
<gene>
    <name evidence="4" type="primary">rps15</name>
    <name evidence="8" type="ORF">DK846_09500</name>
</gene>